<reference evidence="1" key="1">
    <citation type="journal article" date="2004" name="Nature">
        <title>Genome duplication in the teleost fish Tetraodon nigroviridis reveals the early vertebrate proto-karyotype.</title>
        <authorList>
            <person name="Jaillon O."/>
            <person name="Aury J.-M."/>
            <person name="Brunet F."/>
            <person name="Petit J.-L."/>
            <person name="Stange-Thomann N."/>
            <person name="Mauceli E."/>
            <person name="Bouneau L."/>
            <person name="Fischer C."/>
            <person name="Ozouf-Costaz C."/>
            <person name="Bernot A."/>
            <person name="Nicaud S."/>
            <person name="Jaffe D."/>
            <person name="Fisher S."/>
            <person name="Lutfalla G."/>
            <person name="Dossat C."/>
            <person name="Segurens B."/>
            <person name="Dasilva C."/>
            <person name="Salanoubat M."/>
            <person name="Levy M."/>
            <person name="Boudet N."/>
            <person name="Castellano S."/>
            <person name="Anthouard V."/>
            <person name="Jubin C."/>
            <person name="Castelli V."/>
            <person name="Katinka M."/>
            <person name="Vacherie B."/>
            <person name="Biemont C."/>
            <person name="Skalli Z."/>
            <person name="Cattolico L."/>
            <person name="Poulain J."/>
            <person name="De Berardinis V."/>
            <person name="Cruaud C."/>
            <person name="Duprat S."/>
            <person name="Brottier P."/>
            <person name="Coutanceau J.-P."/>
            <person name="Gouzy J."/>
            <person name="Parra G."/>
            <person name="Lardier G."/>
            <person name="Chapple C."/>
            <person name="McKernan K.J."/>
            <person name="McEwan P."/>
            <person name="Bosak S."/>
            <person name="Kellis M."/>
            <person name="Volff J.-N."/>
            <person name="Guigo R."/>
            <person name="Zody M.C."/>
            <person name="Mesirov J."/>
            <person name="Lindblad-Toh K."/>
            <person name="Birren B."/>
            <person name="Nusbaum C."/>
            <person name="Kahn D."/>
            <person name="Robinson-Rechavi M."/>
            <person name="Laudet V."/>
            <person name="Schachter V."/>
            <person name="Quetier F."/>
            <person name="Saurin W."/>
            <person name="Scarpelli C."/>
            <person name="Wincker P."/>
            <person name="Lander E.S."/>
            <person name="Weissenbach J."/>
            <person name="Roest Crollius H."/>
        </authorList>
    </citation>
    <scope>NUCLEOTIDE SEQUENCE [LARGE SCALE GENOMIC DNA]</scope>
</reference>
<protein>
    <submittedName>
        <fullName evidence="1">(spotted green pufferfish) hypothetical protein</fullName>
    </submittedName>
</protein>
<sequence length="121" mass="13394">MKLSNRGMCSAVRAVIELVLENATCDGLHSYDRAQFQSLETDTDRCTLLINEIGMSAPEAAGSVPTVRTIYARLPSCGADVRNRDNTKVQTPHHRLHRCDDWGTQGLSPKLHCKQRPGAYV</sequence>
<organism evidence="1">
    <name type="scientific">Tetraodon nigroviridis</name>
    <name type="common">Spotted green pufferfish</name>
    <name type="synonym">Chelonodon nigroviridis</name>
    <dbReference type="NCBI Taxonomy" id="99883"/>
    <lineage>
        <taxon>Eukaryota</taxon>
        <taxon>Metazoa</taxon>
        <taxon>Chordata</taxon>
        <taxon>Craniata</taxon>
        <taxon>Vertebrata</taxon>
        <taxon>Euteleostomi</taxon>
        <taxon>Actinopterygii</taxon>
        <taxon>Neopterygii</taxon>
        <taxon>Teleostei</taxon>
        <taxon>Neoteleostei</taxon>
        <taxon>Acanthomorphata</taxon>
        <taxon>Eupercaria</taxon>
        <taxon>Tetraodontiformes</taxon>
        <taxon>Tetradontoidea</taxon>
        <taxon>Tetraodontidae</taxon>
        <taxon>Tetraodon</taxon>
    </lineage>
</organism>
<dbReference type="AlphaFoldDB" id="Q4SIU9"/>
<evidence type="ECO:0000313" key="1">
    <source>
        <dbReference type="EMBL" id="CAF99433.1"/>
    </source>
</evidence>
<dbReference type="KEGG" id="tng:GSTEN00017497G001"/>
<accession>Q4SIU9</accession>
<dbReference type="EMBL" id="CAAE01014577">
    <property type="protein sequence ID" value="CAF99433.1"/>
    <property type="molecule type" value="Genomic_DNA"/>
</dbReference>
<reference evidence="1" key="2">
    <citation type="submission" date="2004-02" db="EMBL/GenBank/DDBJ databases">
        <authorList>
            <consortium name="Genoscope"/>
            <consortium name="Whitehead Institute Centre for Genome Research"/>
        </authorList>
    </citation>
    <scope>NUCLEOTIDE SEQUENCE</scope>
</reference>
<name>Q4SIU9_TETNG</name>
<proteinExistence type="predicted"/>
<comment type="caution">
    <text evidence="1">The sequence shown here is derived from an EMBL/GenBank/DDBJ whole genome shotgun (WGS) entry which is preliminary data.</text>
</comment>
<gene>
    <name evidence="1" type="ORF">GSTENG00017497001</name>
</gene>